<evidence type="ECO:0008006" key="3">
    <source>
        <dbReference type="Google" id="ProtNLM"/>
    </source>
</evidence>
<gene>
    <name evidence="1" type="ordered locus">Krad_3802</name>
</gene>
<dbReference type="KEGG" id="kra:Krad_3802"/>
<accession>A6WEM6</accession>
<dbReference type="AlphaFoldDB" id="A6WEM6"/>
<name>A6WEM6_KINRD</name>
<sequence length="234" mass="23246">MRTAVRAVHGRDVPPATAARRVSAPSWRDPRLLVGVVLVLASVVLGARVVSAAQQTASVWALSRAVGAGQPVTAADLRVAEVHLDAGTSPAYVPASAELAPDLVALRGLAPGELLPRAALGRTGDLTSRPVTVPVTGNVPRGVEVGALVDVWVVRPGDPSGLADPAEPERVVGAAEVSAVVTGGGGLSARSGADVQVLVPQDAMAALLQAGSDGHDVVLVPLPGAGAAATGARS</sequence>
<protein>
    <recommendedName>
        <fullName evidence="3">SAF domain protein</fullName>
    </recommendedName>
</protein>
<reference evidence="2" key="1">
    <citation type="journal article" date="2008" name="PLoS ONE">
        <title>Survival in nuclear waste, extreme resistance, and potential applications gleaned from the genome sequence of Kineococcus radiotolerans SRS30216.</title>
        <authorList>
            <person name="Bagwell C.E."/>
            <person name="Bhat S."/>
            <person name="Hawkins G.M."/>
            <person name="Smith B.W."/>
            <person name="Biswas T."/>
            <person name="Hoover T.R."/>
            <person name="Saunders E."/>
            <person name="Han C.S."/>
            <person name="Tsodikov O.V."/>
            <person name="Shimkets L.J."/>
        </authorList>
    </citation>
    <scope>NUCLEOTIDE SEQUENCE [LARGE SCALE GENOMIC DNA]</scope>
    <source>
        <strain evidence="2">ATCC BAA-149 / DSM 14245 / SRS30216</strain>
    </source>
</reference>
<proteinExistence type="predicted"/>
<dbReference type="Proteomes" id="UP000001116">
    <property type="component" value="Chromosome"/>
</dbReference>
<dbReference type="HOGENOM" id="CLU_081764_2_0_11"/>
<evidence type="ECO:0000313" key="1">
    <source>
        <dbReference type="EMBL" id="ABS05265.1"/>
    </source>
</evidence>
<dbReference type="STRING" id="266940.Krad_3802"/>
<dbReference type="eggNOG" id="COG1261">
    <property type="taxonomic scope" value="Bacteria"/>
</dbReference>
<keyword evidence="2" id="KW-1185">Reference proteome</keyword>
<dbReference type="EMBL" id="CP000750">
    <property type="protein sequence ID" value="ABS05265.1"/>
    <property type="molecule type" value="Genomic_DNA"/>
</dbReference>
<evidence type="ECO:0000313" key="2">
    <source>
        <dbReference type="Proteomes" id="UP000001116"/>
    </source>
</evidence>
<organism evidence="1 2">
    <name type="scientific">Kineococcus radiotolerans (strain ATCC BAA-149 / DSM 14245 / SRS30216)</name>
    <dbReference type="NCBI Taxonomy" id="266940"/>
    <lineage>
        <taxon>Bacteria</taxon>
        <taxon>Bacillati</taxon>
        <taxon>Actinomycetota</taxon>
        <taxon>Actinomycetes</taxon>
        <taxon>Kineosporiales</taxon>
        <taxon>Kineosporiaceae</taxon>
        <taxon>Kineococcus</taxon>
    </lineage>
</organism>